<keyword evidence="2" id="KW-1185">Reference proteome</keyword>
<dbReference type="SUPFAM" id="SSF56349">
    <property type="entry name" value="DNA breaking-rejoining enzymes"/>
    <property type="match status" value="1"/>
</dbReference>
<dbReference type="STRING" id="391038.Bphy_0231"/>
<sequence length="649" mass="75326">MNRQRVTGILTVETSATFYGRCYEREDEFDLTTAKLFADSWLYVALIELKSRSHQQRLNSGNVRLLFALASECCISPGVRRFLALPISSVGRYEVALCFRAVEDLLRSRLAATWGPTTLIRSSSHFRKVVVEDVPSEYFAEHVSKHRTYFRTSLNVHRVPRKTLSESVKEIGPEYLQAPLGATPHSTIEQLREREVERMTADIERLRQGCRDELRFWRQVRERMTDMEKYRPTKDETKLVGLYLRGGMTNYRMNLLGECSISGIASAIVRYANTRGNPRHPERKSWAKDLVFEPLLDFYQIPVDRTEGLHSKHIYFLSRNIHMRELLAAFLALLIHTRFNGHSLRSVQRNWIKENPDGSFSVDAFKGKTGRFTPTVDITRENQPAYDAIKLLIWNHDQLRKFGHIGPDENRIWFCWNNKNTVMTEPFTNPDQAKRILLTQLKMQWFSNDQIRTHMLTLDKFRSGREFETIRQDAGHQSLNTTAHYFDQLSTQLHSSAINLEYKRRLDATIKFAISDDREFFAKKFDPRFVDKNLLFPIGDGTSCSSPYSPPDPGWLFDGVCDAKRCHAGDGCPNNRIIVGKARVREIWATSEYYANNWHRLLVANEQAFMAWHGPAMIFNLALKSYIRSSTFWPMIRPLVNDDDSETEE</sequence>
<evidence type="ECO:0000313" key="2">
    <source>
        <dbReference type="Proteomes" id="UP000001192"/>
    </source>
</evidence>
<dbReference type="eggNOG" id="ENOG5033WA5">
    <property type="taxonomic scope" value="Bacteria"/>
</dbReference>
<dbReference type="Proteomes" id="UP000001192">
    <property type="component" value="Chromosome 1"/>
</dbReference>
<dbReference type="KEGG" id="bph:Bphy_0231"/>
<dbReference type="AlphaFoldDB" id="B2JC60"/>
<protein>
    <submittedName>
        <fullName evidence="1">Uncharacterized protein</fullName>
    </submittedName>
</protein>
<dbReference type="HOGENOM" id="CLU_421925_0_0_4"/>
<evidence type="ECO:0000313" key="1">
    <source>
        <dbReference type="EMBL" id="ACC69424.1"/>
    </source>
</evidence>
<gene>
    <name evidence="1" type="ordered locus">Bphy_0231</name>
</gene>
<dbReference type="GO" id="GO:0003677">
    <property type="term" value="F:DNA binding"/>
    <property type="evidence" value="ECO:0007669"/>
    <property type="project" value="InterPro"/>
</dbReference>
<proteinExistence type="predicted"/>
<name>B2JC60_PARP8</name>
<accession>B2JC60</accession>
<reference evidence="2" key="1">
    <citation type="journal article" date="2014" name="Stand. Genomic Sci.">
        <title>Complete genome sequence of Burkholderia phymatum STM815(T), a broad host range and efficient nitrogen-fixing symbiont of Mimosa species.</title>
        <authorList>
            <person name="Moulin L."/>
            <person name="Klonowska A."/>
            <person name="Caroline B."/>
            <person name="Booth K."/>
            <person name="Vriezen J.A."/>
            <person name="Melkonian R."/>
            <person name="James E.K."/>
            <person name="Young J.P."/>
            <person name="Bena G."/>
            <person name="Hauser L."/>
            <person name="Land M."/>
            <person name="Kyrpides N."/>
            <person name="Bruce D."/>
            <person name="Chain P."/>
            <person name="Copeland A."/>
            <person name="Pitluck S."/>
            <person name="Woyke T."/>
            <person name="Lizotte-Waniewski M."/>
            <person name="Bristow J."/>
            <person name="Riley M."/>
        </authorList>
    </citation>
    <scope>NUCLEOTIDE SEQUENCE [LARGE SCALE GENOMIC DNA]</scope>
    <source>
        <strain evidence="2">DSM 17167 / CIP 108236 / LMG 21445 / STM815</strain>
    </source>
</reference>
<dbReference type="EMBL" id="CP001043">
    <property type="protein sequence ID" value="ACC69424.1"/>
    <property type="molecule type" value="Genomic_DNA"/>
</dbReference>
<organism evidence="1 2">
    <name type="scientific">Paraburkholderia phymatum (strain DSM 17167 / CIP 108236 / LMG 21445 / STM815)</name>
    <name type="common">Burkholderia phymatum</name>
    <dbReference type="NCBI Taxonomy" id="391038"/>
    <lineage>
        <taxon>Bacteria</taxon>
        <taxon>Pseudomonadati</taxon>
        <taxon>Pseudomonadota</taxon>
        <taxon>Betaproteobacteria</taxon>
        <taxon>Burkholderiales</taxon>
        <taxon>Burkholderiaceae</taxon>
        <taxon>Paraburkholderia</taxon>
    </lineage>
</organism>
<dbReference type="InterPro" id="IPR011010">
    <property type="entry name" value="DNA_brk_join_enz"/>
</dbReference>